<keyword evidence="4" id="KW-1185">Reference proteome</keyword>
<feature type="compositionally biased region" description="Basic and acidic residues" evidence="1">
    <location>
        <begin position="244"/>
        <end position="267"/>
    </location>
</feature>
<organism evidence="3 4">
    <name type="scientific">Terrabacter lapilli</name>
    <dbReference type="NCBI Taxonomy" id="436231"/>
    <lineage>
        <taxon>Bacteria</taxon>
        <taxon>Bacillati</taxon>
        <taxon>Actinomycetota</taxon>
        <taxon>Actinomycetes</taxon>
        <taxon>Micrococcales</taxon>
        <taxon>Intrasporangiaceae</taxon>
        <taxon>Terrabacter</taxon>
    </lineage>
</organism>
<dbReference type="EMBL" id="BAAAPU010000012">
    <property type="protein sequence ID" value="GAA1993764.1"/>
    <property type="molecule type" value="Genomic_DNA"/>
</dbReference>
<feature type="transmembrane region" description="Helical" evidence="2">
    <location>
        <begin position="169"/>
        <end position="187"/>
    </location>
</feature>
<accession>A0ABN2SWZ2</accession>
<feature type="region of interest" description="Disordered" evidence="1">
    <location>
        <begin position="222"/>
        <end position="267"/>
    </location>
</feature>
<evidence type="ECO:0000256" key="1">
    <source>
        <dbReference type="SAM" id="MobiDB-lite"/>
    </source>
</evidence>
<protein>
    <submittedName>
        <fullName evidence="3">Uncharacterized protein</fullName>
    </submittedName>
</protein>
<evidence type="ECO:0000256" key="2">
    <source>
        <dbReference type="SAM" id="Phobius"/>
    </source>
</evidence>
<feature type="transmembrane region" description="Helical" evidence="2">
    <location>
        <begin position="6"/>
        <end position="24"/>
    </location>
</feature>
<dbReference type="Proteomes" id="UP001500013">
    <property type="component" value="Unassembled WGS sequence"/>
</dbReference>
<comment type="caution">
    <text evidence="3">The sequence shown here is derived from an EMBL/GenBank/DDBJ whole genome shotgun (WGS) entry which is preliminary data.</text>
</comment>
<feature type="region of interest" description="Disordered" evidence="1">
    <location>
        <begin position="134"/>
        <end position="159"/>
    </location>
</feature>
<keyword evidence="2" id="KW-0472">Membrane</keyword>
<keyword evidence="2" id="KW-1133">Transmembrane helix</keyword>
<evidence type="ECO:0000313" key="3">
    <source>
        <dbReference type="EMBL" id="GAA1993764.1"/>
    </source>
</evidence>
<proteinExistence type="predicted"/>
<gene>
    <name evidence="3" type="ORF">GCM10009817_40050</name>
</gene>
<dbReference type="RefSeq" id="WP_344067061.1">
    <property type="nucleotide sequence ID" value="NZ_BAAAPU010000012.1"/>
</dbReference>
<feature type="transmembrane region" description="Helical" evidence="2">
    <location>
        <begin position="193"/>
        <end position="212"/>
    </location>
</feature>
<reference evidence="3 4" key="1">
    <citation type="journal article" date="2019" name="Int. J. Syst. Evol. Microbiol.">
        <title>The Global Catalogue of Microorganisms (GCM) 10K type strain sequencing project: providing services to taxonomists for standard genome sequencing and annotation.</title>
        <authorList>
            <consortium name="The Broad Institute Genomics Platform"/>
            <consortium name="The Broad Institute Genome Sequencing Center for Infectious Disease"/>
            <person name="Wu L."/>
            <person name="Ma J."/>
        </authorList>
    </citation>
    <scope>NUCLEOTIDE SEQUENCE [LARGE SCALE GENOMIC DNA]</scope>
    <source>
        <strain evidence="3 4">JCM 15628</strain>
    </source>
</reference>
<keyword evidence="2" id="KW-0812">Transmembrane</keyword>
<evidence type="ECO:0000313" key="4">
    <source>
        <dbReference type="Proteomes" id="UP001500013"/>
    </source>
</evidence>
<sequence>MPVSSLVFVVIVAIWAAYLVQHWARRREDAAATRSMEDFSEAMRVLEKRPALPVTDLSTPRPHSYAVKPASAARATVDVKRAIPAGASRRSSPLVARRGHARVHVPTTVGTDTGAAPHYTDHDIADFAEVDRMPQTARPTTGPVRSERPSRSSGSARVTASVPVSRRRLRAALLLLALLWVPVSVVLTVTGVLMWVSIPFAVLTVAAVLVWLRAEARADRLRSTTEHELDSAQPQARTYSRGAAPERPRREGRGWRHQGLESHEDYEGREPLSLPVLSIEDTQVIRSTVVTLEPGAGAPAQSEKPVARGVFDLQAVATGPLPVAAAPAQQAPEGSWSPVPVPPPTYVLKAKAEPRWTDSGIPADVFDTPEFAEEADELDDRALFARRAVSQ</sequence>
<name>A0ABN2SWZ2_9MICO</name>